<evidence type="ECO:0000313" key="11">
    <source>
        <dbReference type="EMBL" id="SLM33458.1"/>
    </source>
</evidence>
<evidence type="ECO:0000256" key="6">
    <source>
        <dbReference type="ARBA" id="ARBA00038440"/>
    </source>
</evidence>
<dbReference type="HAMAP" id="MF_01930">
    <property type="entry name" value="PurN"/>
    <property type="match status" value="1"/>
</dbReference>
<comment type="catalytic activity">
    <reaction evidence="9">
        <text>N(1)-(5-phospho-beta-D-ribosyl)glycinamide + (6R)-10-formyltetrahydrofolate = N(2)-formyl-N(1)-(5-phospho-beta-D-ribosyl)glycinamide + (6S)-5,6,7,8-tetrahydrofolate + H(+)</text>
        <dbReference type="Rhea" id="RHEA:15053"/>
        <dbReference type="ChEBI" id="CHEBI:15378"/>
        <dbReference type="ChEBI" id="CHEBI:57453"/>
        <dbReference type="ChEBI" id="CHEBI:143788"/>
        <dbReference type="ChEBI" id="CHEBI:147286"/>
        <dbReference type="ChEBI" id="CHEBI:195366"/>
        <dbReference type="EC" id="2.1.2.2"/>
    </reaction>
</comment>
<evidence type="ECO:0000256" key="2">
    <source>
        <dbReference type="ARBA" id="ARBA00012254"/>
    </source>
</evidence>
<evidence type="ECO:0000256" key="8">
    <source>
        <dbReference type="ARBA" id="ARBA00041682"/>
    </source>
</evidence>
<evidence type="ECO:0000313" key="12">
    <source>
        <dbReference type="Proteomes" id="UP000192927"/>
    </source>
</evidence>
<comment type="similarity">
    <text evidence="6">Belongs to the GART family.</text>
</comment>
<reference evidence="12" key="1">
    <citation type="submission" date="2017-03" db="EMBL/GenBank/DDBJ databases">
        <authorList>
            <person name="Sharma R."/>
            <person name="Thines M."/>
        </authorList>
    </citation>
    <scope>NUCLEOTIDE SEQUENCE [LARGE SCALE GENOMIC DNA]</scope>
</reference>
<dbReference type="GO" id="GO:0004644">
    <property type="term" value="F:phosphoribosylglycinamide formyltransferase activity"/>
    <property type="evidence" value="ECO:0007669"/>
    <property type="project" value="UniProtKB-EC"/>
</dbReference>
<evidence type="ECO:0000256" key="4">
    <source>
        <dbReference type="ARBA" id="ARBA00022679"/>
    </source>
</evidence>
<dbReference type="GO" id="GO:0005737">
    <property type="term" value="C:cytoplasm"/>
    <property type="evidence" value="ECO:0007669"/>
    <property type="project" value="TreeGrafter"/>
</dbReference>
<dbReference type="PANTHER" id="PTHR43369">
    <property type="entry name" value="PHOSPHORIBOSYLGLYCINAMIDE FORMYLTRANSFERASE"/>
    <property type="match status" value="1"/>
</dbReference>
<protein>
    <recommendedName>
        <fullName evidence="3">Phosphoribosylglycinamide formyltransferase</fullName>
        <ecNumber evidence="2">2.1.2.2</ecNumber>
    </recommendedName>
    <alternativeName>
        <fullName evidence="8">5'-phosphoribosylglycinamide transformylase</fullName>
    </alternativeName>
    <alternativeName>
        <fullName evidence="7">GAR transformylase</fullName>
    </alternativeName>
</protein>
<proteinExistence type="inferred from homology"/>
<comment type="pathway">
    <text evidence="1">Purine metabolism; IMP biosynthesis via de novo pathway; N(2)-formyl-N(1)-(5-phospho-D-ribosyl)glycinamide from N(1)-(5-phospho-D-ribosyl)glycinamide (10-formyl THF route): step 1/1.</text>
</comment>
<keyword evidence="5" id="KW-0658">Purine biosynthesis</keyword>
<evidence type="ECO:0000259" key="10">
    <source>
        <dbReference type="Pfam" id="PF00551"/>
    </source>
</evidence>
<organism evidence="11 12">
    <name type="scientific">Lasallia pustulata</name>
    <dbReference type="NCBI Taxonomy" id="136370"/>
    <lineage>
        <taxon>Eukaryota</taxon>
        <taxon>Fungi</taxon>
        <taxon>Dikarya</taxon>
        <taxon>Ascomycota</taxon>
        <taxon>Pezizomycotina</taxon>
        <taxon>Lecanoromycetes</taxon>
        <taxon>OSLEUM clade</taxon>
        <taxon>Umbilicariomycetidae</taxon>
        <taxon>Umbilicariales</taxon>
        <taxon>Umbilicariaceae</taxon>
        <taxon>Lasallia</taxon>
    </lineage>
</organism>
<keyword evidence="12" id="KW-1185">Reference proteome</keyword>
<dbReference type="FunFam" id="3.40.50.170:FF:000009">
    <property type="entry name" value="Phosphoribosylglycinamide formyltransferase (Eurofung)"/>
    <property type="match status" value="1"/>
</dbReference>
<evidence type="ECO:0000256" key="7">
    <source>
        <dbReference type="ARBA" id="ARBA00041324"/>
    </source>
</evidence>
<dbReference type="SUPFAM" id="SSF53328">
    <property type="entry name" value="Formyltransferase"/>
    <property type="match status" value="1"/>
</dbReference>
<evidence type="ECO:0000256" key="9">
    <source>
        <dbReference type="ARBA" id="ARBA00047664"/>
    </source>
</evidence>
<evidence type="ECO:0000256" key="5">
    <source>
        <dbReference type="ARBA" id="ARBA00022755"/>
    </source>
</evidence>
<dbReference type="InterPro" id="IPR002376">
    <property type="entry name" value="Formyl_transf_N"/>
</dbReference>
<dbReference type="InterPro" id="IPR036477">
    <property type="entry name" value="Formyl_transf_N_sf"/>
</dbReference>
<dbReference type="Pfam" id="PF00551">
    <property type="entry name" value="Formyl_trans_N"/>
    <property type="match status" value="1"/>
</dbReference>
<dbReference type="Proteomes" id="UP000192927">
    <property type="component" value="Unassembled WGS sequence"/>
</dbReference>
<dbReference type="EC" id="2.1.2.2" evidence="2"/>
<sequence length="217" mass="23815">MSSSRITVLISGNGTNLQALIDACSTATIPNARIVRVISDRKAAYGLTRAAGAGIPTCYHNFIKYKKEEDNVTRARETYDQALAEIVLEDKPDLVVCAGWMRVLTPAFLDSVAGRGVPVINLHPALPGQYNGTNAIGRAYEDFQHGKIDTTGVMIHYVITEVDMGEPILVEEIGIRKGESLEELEQRIHQIEWVTIVEGTSKALERLQQKKAPELGT</sequence>
<dbReference type="InterPro" id="IPR004607">
    <property type="entry name" value="GART"/>
</dbReference>
<name>A0A1W5CRI3_9LECA</name>
<accession>A0A1W5CRI3</accession>
<dbReference type="GO" id="GO:0006189">
    <property type="term" value="P:'de novo' IMP biosynthetic process"/>
    <property type="evidence" value="ECO:0007669"/>
    <property type="project" value="InterPro"/>
</dbReference>
<dbReference type="PANTHER" id="PTHR43369:SF2">
    <property type="entry name" value="PHOSPHORIBOSYLGLYCINAMIDE FORMYLTRANSFERASE"/>
    <property type="match status" value="1"/>
</dbReference>
<dbReference type="AlphaFoldDB" id="A0A1W5CRI3"/>
<dbReference type="EMBL" id="FWEW01000043">
    <property type="protein sequence ID" value="SLM33458.1"/>
    <property type="molecule type" value="Genomic_DNA"/>
</dbReference>
<dbReference type="Gene3D" id="3.40.50.170">
    <property type="entry name" value="Formyl transferase, N-terminal domain"/>
    <property type="match status" value="1"/>
</dbReference>
<dbReference type="CDD" id="cd08645">
    <property type="entry name" value="FMT_core_GART"/>
    <property type="match status" value="1"/>
</dbReference>
<evidence type="ECO:0000256" key="3">
    <source>
        <dbReference type="ARBA" id="ARBA00022076"/>
    </source>
</evidence>
<dbReference type="NCBIfam" id="TIGR00639">
    <property type="entry name" value="PurN"/>
    <property type="match status" value="1"/>
</dbReference>
<evidence type="ECO:0000256" key="1">
    <source>
        <dbReference type="ARBA" id="ARBA00005054"/>
    </source>
</evidence>
<keyword evidence="4 11" id="KW-0808">Transferase</keyword>
<feature type="domain" description="Formyl transferase N-terminal" evidence="10">
    <location>
        <begin position="5"/>
        <end position="197"/>
    </location>
</feature>